<name>A0A2Z4MPW9_BREBE</name>
<organism evidence="2 3">
    <name type="scientific">Brevibacillus brevis</name>
    <name type="common">Bacillus brevis</name>
    <dbReference type="NCBI Taxonomy" id="1393"/>
    <lineage>
        <taxon>Bacteria</taxon>
        <taxon>Bacillati</taxon>
        <taxon>Bacillota</taxon>
        <taxon>Bacilli</taxon>
        <taxon>Bacillales</taxon>
        <taxon>Paenibacillaceae</taxon>
        <taxon>Brevibacillus</taxon>
    </lineage>
</organism>
<dbReference type="InterPro" id="IPR014710">
    <property type="entry name" value="RmlC-like_jellyroll"/>
</dbReference>
<dbReference type="Proteomes" id="UP000036061">
    <property type="component" value="Chromosome"/>
</dbReference>
<sequence length="141" mass="16315">MRIELLDFQKLGDYRGSLIAIENNRNIPFDIKRIYYMFGTKIEMRRGCHAHRKLQQVLICMSGSCNISLDDGIKTQHLVLDDPSKGLYLSGLIWRELYNFSEDCIVVVLADDFYDEEEYIRDYSAFINLSNLINGSGSCDK</sequence>
<gene>
    <name evidence="2" type="ORF">AB432_027635</name>
</gene>
<proteinExistence type="predicted"/>
<dbReference type="CDD" id="cd20292">
    <property type="entry name" value="cupin_QdtA-like"/>
    <property type="match status" value="1"/>
</dbReference>
<dbReference type="RefSeq" id="WP_048035023.1">
    <property type="nucleotide sequence ID" value="NZ_CP030117.1"/>
</dbReference>
<dbReference type="InterPro" id="IPR008894">
    <property type="entry name" value="QdtA_cupin_dom"/>
</dbReference>
<accession>A0A2Z4MPW9</accession>
<evidence type="ECO:0000313" key="2">
    <source>
        <dbReference type="EMBL" id="AWX58580.1"/>
    </source>
</evidence>
<feature type="domain" description="Sugar 3,4-ketoisomerase QdtA cupin" evidence="1">
    <location>
        <begin position="2"/>
        <end position="129"/>
    </location>
</feature>
<dbReference type="SUPFAM" id="SSF51182">
    <property type="entry name" value="RmlC-like cupins"/>
    <property type="match status" value="1"/>
</dbReference>
<reference evidence="2 3" key="1">
    <citation type="journal article" date="2015" name="Genome Announc.">
        <title>Draft Genome Sequence of Brevibacillus brevis DZQ7, a Plant Growth-Promoting Rhizobacterium with Broad-Spectrum Antimicrobial Activity.</title>
        <authorList>
            <person name="Hou Q."/>
            <person name="Wang C."/>
            <person name="Hou X."/>
            <person name="Xia Z."/>
            <person name="Ye J."/>
            <person name="Liu K."/>
            <person name="Liu H."/>
            <person name="Wang J."/>
            <person name="Guo H."/>
            <person name="Yu X."/>
            <person name="Yang Y."/>
            <person name="Du B."/>
            <person name="Ding Y."/>
        </authorList>
    </citation>
    <scope>NUCLEOTIDE SEQUENCE [LARGE SCALE GENOMIC DNA]</scope>
    <source>
        <strain evidence="2 3">DZQ7</strain>
    </source>
</reference>
<evidence type="ECO:0000313" key="3">
    <source>
        <dbReference type="Proteomes" id="UP000036061"/>
    </source>
</evidence>
<dbReference type="InterPro" id="IPR011051">
    <property type="entry name" value="RmlC_Cupin_sf"/>
</dbReference>
<dbReference type="AlphaFoldDB" id="A0A2Z4MPW9"/>
<dbReference type="Pfam" id="PF05523">
    <property type="entry name" value="FdtA"/>
    <property type="match status" value="1"/>
</dbReference>
<dbReference type="EMBL" id="CP030117">
    <property type="protein sequence ID" value="AWX58580.1"/>
    <property type="molecule type" value="Genomic_DNA"/>
</dbReference>
<evidence type="ECO:0000259" key="1">
    <source>
        <dbReference type="Pfam" id="PF05523"/>
    </source>
</evidence>
<dbReference type="Gene3D" id="2.60.120.10">
    <property type="entry name" value="Jelly Rolls"/>
    <property type="match status" value="1"/>
</dbReference>
<protein>
    <submittedName>
        <fullName evidence="2">WxcM-like domain-containing protein</fullName>
    </submittedName>
</protein>